<accession>A0ACC2V9K0</accession>
<comment type="caution">
    <text evidence="1">The sequence shown here is derived from an EMBL/GenBank/DDBJ whole genome shotgun (WGS) entry which is preliminary data.</text>
</comment>
<dbReference type="EMBL" id="JASBWS010000120">
    <property type="protein sequence ID" value="KAJ9095788.1"/>
    <property type="molecule type" value="Genomic_DNA"/>
</dbReference>
<dbReference type="Proteomes" id="UP001230649">
    <property type="component" value="Unassembled WGS sequence"/>
</dbReference>
<keyword evidence="2" id="KW-1185">Reference proteome</keyword>
<evidence type="ECO:0000313" key="1">
    <source>
        <dbReference type="EMBL" id="KAJ9095788.1"/>
    </source>
</evidence>
<organism evidence="1 2">
    <name type="scientific">Naganishia adeliensis</name>
    <dbReference type="NCBI Taxonomy" id="92952"/>
    <lineage>
        <taxon>Eukaryota</taxon>
        <taxon>Fungi</taxon>
        <taxon>Dikarya</taxon>
        <taxon>Basidiomycota</taxon>
        <taxon>Agaricomycotina</taxon>
        <taxon>Tremellomycetes</taxon>
        <taxon>Filobasidiales</taxon>
        <taxon>Filobasidiaceae</taxon>
        <taxon>Naganishia</taxon>
    </lineage>
</organism>
<gene>
    <name evidence="1" type="ORF">QFC20_006583</name>
</gene>
<protein>
    <submittedName>
        <fullName evidence="1">Uncharacterized protein</fullName>
    </submittedName>
</protein>
<sequence>MASSSAITLNDGTSIPILAYGTATALIRKDAKDWVKMAYNDAELRHIDTAAYYENEDTVGAALKELGTSREEIFITTKWLSLSDAWREMEALRGEGKAKSIGVSNYIAVSQLEETLKHAEIVPSKPKRAAHYIDRSSSPGNGKIEVHPYVYAKAKPIIDYCHTKGIQIACYTSLASIIAFPGGPVDAVVQKIASEIGATEDQVLMKWAHQVTYGGVVVTTSSKKDRLLGQMNALTEMKELTDEQIEEIVKTGAKKHQRVY</sequence>
<reference evidence="1" key="1">
    <citation type="submission" date="2023-04" db="EMBL/GenBank/DDBJ databases">
        <title>Draft Genome sequencing of Naganishia species isolated from polar environments using Oxford Nanopore Technology.</title>
        <authorList>
            <person name="Leo P."/>
            <person name="Venkateswaran K."/>
        </authorList>
    </citation>
    <scope>NUCLEOTIDE SEQUENCE</scope>
    <source>
        <strain evidence="1">MNA-CCFEE 5262</strain>
    </source>
</reference>
<evidence type="ECO:0000313" key="2">
    <source>
        <dbReference type="Proteomes" id="UP001230649"/>
    </source>
</evidence>
<name>A0ACC2V9K0_9TREE</name>
<proteinExistence type="predicted"/>